<evidence type="ECO:0000256" key="7">
    <source>
        <dbReference type="ARBA" id="ARBA00023136"/>
    </source>
</evidence>
<dbReference type="Proteomes" id="UP000789375">
    <property type="component" value="Unassembled WGS sequence"/>
</dbReference>
<dbReference type="PANTHER" id="PTHR10830">
    <property type="entry name" value="DOLICHYL-DIPHOSPHOOLIGOSACCHARIDE--PROTEIN GLYCOSYLTRANSFERASE 48 KDA SUBUNIT"/>
    <property type="match status" value="1"/>
</dbReference>
<comment type="caution">
    <text evidence="11">The sequence shown here is derived from an EMBL/GenBank/DDBJ whole genome shotgun (WGS) entry which is preliminary data.</text>
</comment>
<dbReference type="EMBL" id="CAJVPP010007910">
    <property type="protein sequence ID" value="CAG8692518.1"/>
    <property type="molecule type" value="Genomic_DNA"/>
</dbReference>
<dbReference type="InterPro" id="IPR055457">
    <property type="entry name" value="OST48_N"/>
</dbReference>
<name>A0A9N9EUA8_FUNMO</name>
<comment type="subcellular location">
    <subcellularLocation>
        <location evidence="8">Endoplasmic reticulum membrane</location>
        <topology evidence="8">Single-pass type I membrane protein</topology>
    </subcellularLocation>
    <subcellularLocation>
        <location evidence="1">Membrane</location>
        <topology evidence="1">Single-pass type I membrane protein</topology>
    </subcellularLocation>
</comment>
<evidence type="ECO:0000313" key="12">
    <source>
        <dbReference type="Proteomes" id="UP000789375"/>
    </source>
</evidence>
<evidence type="ECO:0000256" key="2">
    <source>
        <dbReference type="ARBA" id="ARBA00004922"/>
    </source>
</evidence>
<reference evidence="11" key="1">
    <citation type="submission" date="2021-06" db="EMBL/GenBank/DDBJ databases">
        <authorList>
            <person name="Kallberg Y."/>
            <person name="Tangrot J."/>
            <person name="Rosling A."/>
        </authorList>
    </citation>
    <scope>NUCLEOTIDE SEQUENCE</scope>
    <source>
        <strain evidence="11">87-6 pot B 2015</strain>
    </source>
</reference>
<dbReference type="Pfam" id="PF03345">
    <property type="entry name" value="OST48_N"/>
    <property type="match status" value="1"/>
</dbReference>
<feature type="domain" description="OST48 N-terminal" evidence="9">
    <location>
        <begin position="22"/>
        <end position="258"/>
    </location>
</feature>
<sequence>IIAFAFAALFFFVESKSTTGFRVLVLLDEENDKNLFTQFFHSLEGNAITNLLIINCQILSSYFSYGERAFDHIIYFAPKTKDKKDNITPISLVNFVNDGGNILLAVSSELSENIRNFAREFDIEFDERNTYVIDHFNYDVSDNGKHTLLISNNFVNNEAILSKEVIEGVPVLFRGIGHKAGTVPLLTKILWANDTAYSSDFELLEQEPLAIGNDVGLISALQARNNARVTFVGSLEFFSDQHSKSGNKALVNDLTKWTFQEKGILRTTSRSHHKEGEYEQLEMYRIKDNIIYNIEISEYVNDQWQAFNGDDIQLEIIMLDPYIRKNLTALPILEGHHARKYESLIQLPDVYGVFTFKVNYKRPGYTYIVDTSTVAIRPFKHNEYPRFISAAYPYYTGAASMGVGFLLFCFVWIFNKDNGKLTANKKKTN</sequence>
<feature type="domain" description="OST48 middle" evidence="10">
    <location>
        <begin position="272"/>
        <end position="415"/>
    </location>
</feature>
<protein>
    <recommendedName>
        <fullName evidence="8">Dolichyl-diphosphooligosaccharide--protein glycosyltransferase subunit WBP1</fullName>
        <shortName evidence="8">Oligosaccharyl transferase subunit WBP1</shortName>
    </recommendedName>
</protein>
<comment type="subunit">
    <text evidence="8">Component of the oligosaccharyltransferase (OST) complex.</text>
</comment>
<dbReference type="AlphaFoldDB" id="A0A9N9EUA8"/>
<comment type="similarity">
    <text evidence="3 8">Belongs to the DDOST 48 kDa subunit family.</text>
</comment>
<feature type="chain" id="PRO_5040543228" description="Dolichyl-diphosphooligosaccharide--protein glycosyltransferase subunit WBP1" evidence="8">
    <location>
        <begin position="21"/>
        <end position="429"/>
    </location>
</feature>
<feature type="signal peptide" evidence="8">
    <location>
        <begin position="1"/>
        <end position="20"/>
    </location>
</feature>
<feature type="transmembrane region" description="Helical" evidence="8">
    <location>
        <begin position="392"/>
        <end position="414"/>
    </location>
</feature>
<dbReference type="InterPro" id="IPR005013">
    <property type="entry name" value="DDOST_48_kDa_subunit"/>
</dbReference>
<evidence type="ECO:0000313" key="11">
    <source>
        <dbReference type="EMBL" id="CAG8692518.1"/>
    </source>
</evidence>
<keyword evidence="8" id="KW-0732">Signal</keyword>
<evidence type="ECO:0000256" key="6">
    <source>
        <dbReference type="ARBA" id="ARBA00022989"/>
    </source>
</evidence>
<evidence type="ECO:0000256" key="8">
    <source>
        <dbReference type="RuleBase" id="RU361142"/>
    </source>
</evidence>
<accession>A0A9N9EUA8</accession>
<keyword evidence="5 8" id="KW-0256">Endoplasmic reticulum</keyword>
<dbReference type="Pfam" id="PF23358">
    <property type="entry name" value="OST48_MD"/>
    <property type="match status" value="1"/>
</dbReference>
<evidence type="ECO:0000256" key="5">
    <source>
        <dbReference type="ARBA" id="ARBA00022824"/>
    </source>
</evidence>
<feature type="non-terminal residue" evidence="11">
    <location>
        <position position="429"/>
    </location>
</feature>
<keyword evidence="6 8" id="KW-1133">Transmembrane helix</keyword>
<organism evidence="11 12">
    <name type="scientific">Funneliformis mosseae</name>
    <name type="common">Endomycorrhizal fungus</name>
    <name type="synonym">Glomus mosseae</name>
    <dbReference type="NCBI Taxonomy" id="27381"/>
    <lineage>
        <taxon>Eukaryota</taxon>
        <taxon>Fungi</taxon>
        <taxon>Fungi incertae sedis</taxon>
        <taxon>Mucoromycota</taxon>
        <taxon>Glomeromycotina</taxon>
        <taxon>Glomeromycetes</taxon>
        <taxon>Glomerales</taxon>
        <taxon>Glomeraceae</taxon>
        <taxon>Funneliformis</taxon>
    </lineage>
</organism>
<evidence type="ECO:0000256" key="3">
    <source>
        <dbReference type="ARBA" id="ARBA00008743"/>
    </source>
</evidence>
<dbReference type="InterPro" id="IPR055459">
    <property type="entry name" value="OST48_MD"/>
</dbReference>
<comment type="pathway">
    <text evidence="2 8">Protein modification; protein glycosylation.</text>
</comment>
<evidence type="ECO:0000256" key="1">
    <source>
        <dbReference type="ARBA" id="ARBA00004479"/>
    </source>
</evidence>
<dbReference type="GO" id="GO:0018279">
    <property type="term" value="P:protein N-linked glycosylation via asparagine"/>
    <property type="evidence" value="ECO:0007669"/>
    <property type="project" value="UniProtKB-UniRule"/>
</dbReference>
<gene>
    <name evidence="11" type="ORF">FMOSSE_LOCUS13413</name>
</gene>
<keyword evidence="4 8" id="KW-0812">Transmembrane</keyword>
<dbReference type="PANTHER" id="PTHR10830:SF0">
    <property type="entry name" value="DOLICHYL-DIPHOSPHOOLIGOSACCHARIDE--PROTEIN GLYCOSYLTRANSFERASE 48 KDA SUBUNIT"/>
    <property type="match status" value="1"/>
</dbReference>
<comment type="function">
    <text evidence="8">Subunit of the oligosaccharyl transferase (OST) complex that catalyzes the initial transfer of a defined glycan (Glc(3)Man(9)GlcNAc(2) in eukaryotes) from the lipid carrier dolichol-pyrophosphate to an asparagine residue within an Asn-X-Ser/Thr consensus motif in nascent polypeptide chains, the first step in protein N-glycosylation. N-glycosylation occurs cotranslationally and the complex associates with the Sec61 complex at the channel-forming translocon complex that mediates protein translocation across the endoplasmic reticulum (ER).</text>
</comment>
<evidence type="ECO:0000256" key="4">
    <source>
        <dbReference type="ARBA" id="ARBA00022692"/>
    </source>
</evidence>
<keyword evidence="7 8" id="KW-0472">Membrane</keyword>
<proteinExistence type="inferred from homology"/>
<keyword evidence="12" id="KW-1185">Reference proteome</keyword>
<evidence type="ECO:0000259" key="9">
    <source>
        <dbReference type="Pfam" id="PF03345"/>
    </source>
</evidence>
<dbReference type="GO" id="GO:0008250">
    <property type="term" value="C:oligosaccharyltransferase complex"/>
    <property type="evidence" value="ECO:0007669"/>
    <property type="project" value="TreeGrafter"/>
</dbReference>
<evidence type="ECO:0000259" key="10">
    <source>
        <dbReference type="Pfam" id="PF23358"/>
    </source>
</evidence>